<dbReference type="SMART" id="SM00387">
    <property type="entry name" value="HATPase_c"/>
    <property type="match status" value="1"/>
</dbReference>
<dbReference type="InterPro" id="IPR036890">
    <property type="entry name" value="HATPase_C_sf"/>
</dbReference>
<dbReference type="PANTHER" id="PTHR41523:SF8">
    <property type="entry name" value="ETHYLENE RESPONSE SENSOR PROTEIN"/>
    <property type="match status" value="1"/>
</dbReference>
<comment type="catalytic activity">
    <reaction evidence="1">
        <text>ATP + protein L-histidine = ADP + protein N-phospho-L-histidine.</text>
        <dbReference type="EC" id="2.7.13.3"/>
    </reaction>
</comment>
<evidence type="ECO:0000256" key="4">
    <source>
        <dbReference type="ARBA" id="ARBA00022679"/>
    </source>
</evidence>
<dbReference type="InterPro" id="IPR035965">
    <property type="entry name" value="PAS-like_dom_sf"/>
</dbReference>
<organism evidence="10 11">
    <name type="scientific">Desulfolithobacter dissulfuricans</name>
    <dbReference type="NCBI Taxonomy" id="2795293"/>
    <lineage>
        <taxon>Bacteria</taxon>
        <taxon>Pseudomonadati</taxon>
        <taxon>Thermodesulfobacteriota</taxon>
        <taxon>Desulfobulbia</taxon>
        <taxon>Desulfobulbales</taxon>
        <taxon>Desulfobulbaceae</taxon>
        <taxon>Desulfolithobacter</taxon>
    </lineage>
</organism>
<dbReference type="KEGG" id="ddu:GF1_17960"/>
<evidence type="ECO:0000313" key="11">
    <source>
        <dbReference type="Proteomes" id="UP001063350"/>
    </source>
</evidence>
<dbReference type="SUPFAM" id="SSF55785">
    <property type="entry name" value="PYP-like sensor domain (PAS domain)"/>
    <property type="match status" value="1"/>
</dbReference>
<evidence type="ECO:0000256" key="2">
    <source>
        <dbReference type="ARBA" id="ARBA00012438"/>
    </source>
</evidence>
<keyword evidence="8" id="KW-0175">Coiled coil</keyword>
<dbReference type="AlphaFoldDB" id="A0A915U249"/>
<evidence type="ECO:0000256" key="1">
    <source>
        <dbReference type="ARBA" id="ARBA00000085"/>
    </source>
</evidence>
<keyword evidence="6" id="KW-0418">Kinase</keyword>
<gene>
    <name evidence="10" type="ORF">GF1_17960</name>
</gene>
<evidence type="ECO:0000256" key="6">
    <source>
        <dbReference type="ARBA" id="ARBA00022777"/>
    </source>
</evidence>
<evidence type="ECO:0000256" key="3">
    <source>
        <dbReference type="ARBA" id="ARBA00022553"/>
    </source>
</evidence>
<dbReference type="InterPro" id="IPR011495">
    <property type="entry name" value="Sig_transdc_His_kin_sub2_dim/P"/>
</dbReference>
<dbReference type="Gene3D" id="3.30.565.10">
    <property type="entry name" value="Histidine kinase-like ATPase, C-terminal domain"/>
    <property type="match status" value="1"/>
</dbReference>
<dbReference type="InterPro" id="IPR003594">
    <property type="entry name" value="HATPase_dom"/>
</dbReference>
<feature type="coiled-coil region" evidence="8">
    <location>
        <begin position="127"/>
        <end position="158"/>
    </location>
</feature>
<evidence type="ECO:0000256" key="5">
    <source>
        <dbReference type="ARBA" id="ARBA00022741"/>
    </source>
</evidence>
<protein>
    <recommendedName>
        <fullName evidence="2">histidine kinase</fullName>
        <ecNumber evidence="2">2.7.13.3</ecNumber>
    </recommendedName>
</protein>
<keyword evidence="5" id="KW-0547">Nucleotide-binding</keyword>
<dbReference type="GO" id="GO:0005524">
    <property type="term" value="F:ATP binding"/>
    <property type="evidence" value="ECO:0007669"/>
    <property type="project" value="UniProtKB-KW"/>
</dbReference>
<proteinExistence type="predicted"/>
<dbReference type="InterPro" id="IPR013656">
    <property type="entry name" value="PAS_4"/>
</dbReference>
<keyword evidence="11" id="KW-1185">Reference proteome</keyword>
<dbReference type="Pfam" id="PF07568">
    <property type="entry name" value="HisKA_2"/>
    <property type="match status" value="1"/>
</dbReference>
<dbReference type="Pfam" id="PF08448">
    <property type="entry name" value="PAS_4"/>
    <property type="match status" value="1"/>
</dbReference>
<name>A0A915U249_9BACT</name>
<evidence type="ECO:0000256" key="8">
    <source>
        <dbReference type="SAM" id="Coils"/>
    </source>
</evidence>
<feature type="domain" description="Histidine kinase/HSP90-like ATPase" evidence="9">
    <location>
        <begin position="250"/>
        <end position="355"/>
    </location>
</feature>
<dbReference type="Proteomes" id="UP001063350">
    <property type="component" value="Chromosome"/>
</dbReference>
<dbReference type="SUPFAM" id="SSF55874">
    <property type="entry name" value="ATPase domain of HSP90 chaperone/DNA topoisomerase II/histidine kinase"/>
    <property type="match status" value="1"/>
</dbReference>
<reference evidence="10" key="1">
    <citation type="submission" date="2020-12" db="EMBL/GenBank/DDBJ databases">
        <title>Desulfobium dissulfuricans gen. nov., sp. nov., a novel mesophilic, sulfate-reducing bacterium isolated from a deep-sea hydrothermal vent.</title>
        <authorList>
            <person name="Hashimoto Y."/>
            <person name="Tame A."/>
            <person name="Sawayama S."/>
            <person name="Miyazaki J."/>
            <person name="Takai K."/>
            <person name="Nakagawa S."/>
        </authorList>
    </citation>
    <scope>NUCLEOTIDE SEQUENCE</scope>
    <source>
        <strain evidence="10">GF1</strain>
    </source>
</reference>
<evidence type="ECO:0000313" key="10">
    <source>
        <dbReference type="EMBL" id="BCO09420.1"/>
    </source>
</evidence>
<dbReference type="Gene3D" id="3.30.450.20">
    <property type="entry name" value="PAS domain"/>
    <property type="match status" value="1"/>
</dbReference>
<evidence type="ECO:0000256" key="7">
    <source>
        <dbReference type="ARBA" id="ARBA00022840"/>
    </source>
</evidence>
<dbReference type="EC" id="2.7.13.3" evidence="2"/>
<sequence length="355" mass="40577">MFRLMADNMPDLLWAKDMDRRFTFVNKAICEKLLMANDIEEPIGKTDMFFALRERDSHSDQPDWHTFGEICRDSDGVVMASGQPERFDEFGNVRGKFMFLDVYKAPIWDEDGTMIGTVGCGRIVTREKELEKQQKKTMRQLQASLEEKETLLREIHHRVKNNLQALIHLISMQESMLESSQDARHAFQEIKDRIMAMALIHTQLYQSNNFNQIDIKAYTEELATHLLQLSRKDPPIQKKILIKEVFLRVDTAIPCGMIISELISNVLKYAFPDGYVQGADGHLPTVTITFTESETDYTLCVSDNGVGLPQGFDYAKNQSLGMKLIHVLATHQLGGKIRIESRNGTSATVTFPKKR</sequence>
<keyword evidence="7" id="KW-0067">ATP-binding</keyword>
<dbReference type="RefSeq" id="WP_267926171.1">
    <property type="nucleotide sequence ID" value="NZ_AP024233.1"/>
</dbReference>
<dbReference type="PANTHER" id="PTHR41523">
    <property type="entry name" value="TWO-COMPONENT SYSTEM SENSOR PROTEIN"/>
    <property type="match status" value="1"/>
</dbReference>
<keyword evidence="3" id="KW-0597">Phosphoprotein</keyword>
<dbReference type="GO" id="GO:0004673">
    <property type="term" value="F:protein histidine kinase activity"/>
    <property type="evidence" value="ECO:0007669"/>
    <property type="project" value="UniProtKB-EC"/>
</dbReference>
<accession>A0A915U249</accession>
<dbReference type="EMBL" id="AP024233">
    <property type="protein sequence ID" value="BCO09420.1"/>
    <property type="molecule type" value="Genomic_DNA"/>
</dbReference>
<evidence type="ECO:0000259" key="9">
    <source>
        <dbReference type="SMART" id="SM00387"/>
    </source>
</evidence>
<dbReference type="Pfam" id="PF02518">
    <property type="entry name" value="HATPase_c"/>
    <property type="match status" value="1"/>
</dbReference>
<keyword evidence="4" id="KW-0808">Transferase</keyword>